<dbReference type="InterPro" id="IPR004095">
    <property type="entry name" value="TGS"/>
</dbReference>
<evidence type="ECO:0000259" key="1">
    <source>
        <dbReference type="PROSITE" id="PS51671"/>
    </source>
</evidence>
<proteinExistence type="predicted"/>
<feature type="domain" description="ACT" evidence="1">
    <location>
        <begin position="625"/>
        <end position="698"/>
    </location>
</feature>
<dbReference type="Gene3D" id="1.10.3210.10">
    <property type="entry name" value="Hypothetical protein af1432"/>
    <property type="match status" value="1"/>
</dbReference>
<evidence type="ECO:0000313" key="3">
    <source>
        <dbReference type="Proteomes" id="UP000699691"/>
    </source>
</evidence>
<reference evidence="2" key="2">
    <citation type="journal article" date="2021" name="Microbiome">
        <title>Successional dynamics and alternative stable states in a saline activated sludge microbial community over 9 years.</title>
        <authorList>
            <person name="Wang Y."/>
            <person name="Ye J."/>
            <person name="Ju F."/>
            <person name="Liu L."/>
            <person name="Boyd J.A."/>
            <person name="Deng Y."/>
            <person name="Parks D.H."/>
            <person name="Jiang X."/>
            <person name="Yin X."/>
            <person name="Woodcroft B.J."/>
            <person name="Tyson G.W."/>
            <person name="Hugenholtz P."/>
            <person name="Polz M.F."/>
            <person name="Zhang T."/>
        </authorList>
    </citation>
    <scope>NUCLEOTIDE SEQUENCE</scope>
    <source>
        <strain evidence="2">HKST-UBA02</strain>
    </source>
</reference>
<protein>
    <submittedName>
        <fullName evidence="2">TGS domain-containing protein</fullName>
    </submittedName>
</protein>
<evidence type="ECO:0000313" key="2">
    <source>
        <dbReference type="EMBL" id="MCA9397371.1"/>
    </source>
</evidence>
<dbReference type="InterPro" id="IPR027417">
    <property type="entry name" value="P-loop_NTPase"/>
</dbReference>
<dbReference type="Pfam" id="PF02824">
    <property type="entry name" value="TGS"/>
    <property type="match status" value="1"/>
</dbReference>
<dbReference type="EMBL" id="JAGQKY010000025">
    <property type="protein sequence ID" value="MCA9397371.1"/>
    <property type="molecule type" value="Genomic_DNA"/>
</dbReference>
<dbReference type="GO" id="GO:0005524">
    <property type="term" value="F:ATP binding"/>
    <property type="evidence" value="ECO:0007669"/>
    <property type="project" value="InterPro"/>
</dbReference>
<comment type="caution">
    <text evidence="2">The sequence shown here is derived from an EMBL/GenBank/DDBJ whole genome shotgun (WGS) entry which is preliminary data.</text>
</comment>
<dbReference type="InterPro" id="IPR012675">
    <property type="entry name" value="Beta-grasp_dom_sf"/>
</dbReference>
<dbReference type="Gene3D" id="3.30.460.10">
    <property type="entry name" value="Beta Polymerase, domain 2"/>
    <property type="match status" value="1"/>
</dbReference>
<dbReference type="Gene3D" id="3.10.20.30">
    <property type="match status" value="1"/>
</dbReference>
<dbReference type="SMART" id="SM00954">
    <property type="entry name" value="RelA_SpoT"/>
    <property type="match status" value="1"/>
</dbReference>
<dbReference type="PROSITE" id="PS51671">
    <property type="entry name" value="ACT"/>
    <property type="match status" value="1"/>
</dbReference>
<dbReference type="AlphaFoldDB" id="A0A955LWA4"/>
<accession>A0A955LWA4</accession>
<name>A0A955LWA4_UNCKA</name>
<dbReference type="PANTHER" id="PTHR21262">
    <property type="entry name" value="GUANOSINE-3',5'-BIS DIPHOSPHATE 3'-PYROPHOSPHOHYDROLASE"/>
    <property type="match status" value="1"/>
</dbReference>
<dbReference type="Pfam" id="PF04607">
    <property type="entry name" value="RelA_SpoT"/>
    <property type="match status" value="1"/>
</dbReference>
<dbReference type="InterPro" id="IPR045865">
    <property type="entry name" value="ACT-like_dom_sf"/>
</dbReference>
<dbReference type="Pfam" id="PF13328">
    <property type="entry name" value="HD_4"/>
    <property type="match status" value="1"/>
</dbReference>
<organism evidence="2 3">
    <name type="scientific">candidate division WWE3 bacterium</name>
    <dbReference type="NCBI Taxonomy" id="2053526"/>
    <lineage>
        <taxon>Bacteria</taxon>
        <taxon>Katanobacteria</taxon>
    </lineage>
</organism>
<sequence length="1105" mass="126398">MEVDDLCNAHLLDLIKKYHHGIMRAEGTTQIQHLLNVSKYVMDWTKDQDLCDVALVHDIFDPKNVTEQPKRITIQRLLNDEPFLVLGDVLRIDATLARFRSNGQIPHLGQLFLKTIQDIRSVLVTLAEIKDAVIGIDFLEKNEQQLLAQALMKVYAPMCTRLGNWCLKTEFEDHGFRVLEPQAHSQLQAHLDKMQIAFELELSKVVTRLEKLLEKQNIQRQITIRWCSPYSLYRRLRSLQLTDRLDEKFLQKSFMSSSSLHHMATLHIIVGSIPECYTTLGILHSEWRATPDRFVDYISNPKETGYSALHTRISSIFGRSQSDSAMDIQIQTLPLARIAEYGICRPETYALWKYHALGKGDIDGIVRSLDPDLLIRAKILVKNLLGEANRKGGFTVFTPEGRAVSFRKAATPLDFAYAVHSEIGYSYQFAEVNGVHVTDRYRLQEGDVVRIYTSNEVRPSEAQLKVVQTKYARAKINMWLNKSPLRVGKRQLKRHLDGKGIELTDPRIQSQLAELVGDEFGDIATLYEAVGSGAISPKNIVSRIAIEENVSTDLFQQVILGPGMERYHTEIAGCCNPKPPEPISAYGPFGLTMKIHHQQCHNMRNPKRIRVADWHHNSLEPIVTDVEMYVIDRIGFLYELTGICLENSLNIESVSTKDEDGNRKKISLRVHGKPHSISYAIQQARELPSVIDIAPTDPNSLALLSAADQLSRNSSVLDPKYPNPYRPGQPIVEQGMFFGRRGEIEWFKRNLGNNFAGAHLLLIGQRRVGKTSLLRYVEDSRIFENSYFPVFIDLQAYNKADETRVLNLLISKVARKLRRQKMFRIPHEQQDKINSFDDPFLQVESYIDTLHDLTGGRQLLILFDEFDALINAYEKNVLSIDFFTYLRTLMQKSYGPRFVFCGSLNMVITMERLGLAPILSATAEHQIGALDRESAISLISQPLGHTFKLDRGVPQRIAEITGGYPFFIHHICFHLFERAGAESRLHITHGDVKAYINDGIWNDSMFSHLWNRSEPLDRNILTEVSLTKNDRGWCDCRHIYNKLENDPFLDVTNTRISDAVHNLVRRGALTQTEIHGRQYCRIAIPLFESWLRHAWGIRELEQYDV</sequence>
<dbReference type="InterPro" id="IPR011579">
    <property type="entry name" value="ATPase_dom"/>
</dbReference>
<reference evidence="2" key="1">
    <citation type="submission" date="2020-04" db="EMBL/GenBank/DDBJ databases">
        <authorList>
            <person name="Zhang T."/>
        </authorList>
    </citation>
    <scope>NUCLEOTIDE SEQUENCE</scope>
    <source>
        <strain evidence="2">HKST-UBA02</strain>
    </source>
</reference>
<dbReference type="SUPFAM" id="SSF81301">
    <property type="entry name" value="Nucleotidyltransferase"/>
    <property type="match status" value="1"/>
</dbReference>
<dbReference type="SUPFAM" id="SSF55021">
    <property type="entry name" value="ACT-like"/>
    <property type="match status" value="1"/>
</dbReference>
<dbReference type="InterPro" id="IPR012676">
    <property type="entry name" value="TGS-like"/>
</dbReference>
<dbReference type="GO" id="GO:0015969">
    <property type="term" value="P:guanosine tetraphosphate metabolic process"/>
    <property type="evidence" value="ECO:0007669"/>
    <property type="project" value="InterPro"/>
</dbReference>
<dbReference type="Proteomes" id="UP000699691">
    <property type="component" value="Unassembled WGS sequence"/>
</dbReference>
<dbReference type="Gene3D" id="3.40.50.300">
    <property type="entry name" value="P-loop containing nucleotide triphosphate hydrolases"/>
    <property type="match status" value="1"/>
</dbReference>
<gene>
    <name evidence="2" type="ORF">KC573_00955</name>
</gene>
<dbReference type="InterPro" id="IPR002912">
    <property type="entry name" value="ACT_dom"/>
</dbReference>
<dbReference type="InterPro" id="IPR007685">
    <property type="entry name" value="RelA_SpoT"/>
</dbReference>
<dbReference type="CDD" id="cd05399">
    <property type="entry name" value="NT_Rel-Spo_like"/>
    <property type="match status" value="1"/>
</dbReference>
<dbReference type="SUPFAM" id="SSF109604">
    <property type="entry name" value="HD-domain/PDEase-like"/>
    <property type="match status" value="1"/>
</dbReference>
<dbReference type="GO" id="GO:0005886">
    <property type="term" value="C:plasma membrane"/>
    <property type="evidence" value="ECO:0007669"/>
    <property type="project" value="TreeGrafter"/>
</dbReference>
<dbReference type="InterPro" id="IPR043519">
    <property type="entry name" value="NT_sf"/>
</dbReference>
<dbReference type="Pfam" id="PF01637">
    <property type="entry name" value="ATPase_2"/>
    <property type="match status" value="1"/>
</dbReference>
<dbReference type="PANTHER" id="PTHR21262:SF31">
    <property type="entry name" value="GTP PYROPHOSPHOKINASE"/>
    <property type="match status" value="1"/>
</dbReference>
<dbReference type="SUPFAM" id="SSF81271">
    <property type="entry name" value="TGS-like"/>
    <property type="match status" value="1"/>
</dbReference>
<dbReference type="SUPFAM" id="SSF52540">
    <property type="entry name" value="P-loop containing nucleoside triphosphate hydrolases"/>
    <property type="match status" value="1"/>
</dbReference>